<feature type="region of interest" description="Disordered" evidence="1">
    <location>
        <begin position="1"/>
        <end position="58"/>
    </location>
</feature>
<dbReference type="AlphaFoldDB" id="A0A3N4M242"/>
<gene>
    <name evidence="2" type="ORF">L211DRAFT_602244</name>
</gene>
<evidence type="ECO:0000313" key="2">
    <source>
        <dbReference type="EMBL" id="RPB27011.1"/>
    </source>
</evidence>
<dbReference type="EMBL" id="ML121532">
    <property type="protein sequence ID" value="RPB27011.1"/>
    <property type="molecule type" value="Genomic_DNA"/>
</dbReference>
<feature type="compositionally biased region" description="Low complexity" evidence="1">
    <location>
        <begin position="41"/>
        <end position="55"/>
    </location>
</feature>
<protein>
    <submittedName>
        <fullName evidence="2">Uncharacterized protein</fullName>
    </submittedName>
</protein>
<sequence length="646" mass="70285">MGLPMWNSSPKADEGASNKPPVNSPTATRNPALSHSGNPYGTLLGSSSSSSSTLSTDDRTLRWERLHSLRNRLVDRMYRLEMDEMLNNTHRNNNPDDNENGEGPSGVTRDTQVTLSTSATTSTIPVVTPSRPVPIPTGRPIQVSSVGSVSLDGPDAVRNWASLHRRGENSEAQGNSTRTEGGRQNESQPRREARGESRRRAEETRRILEAREARRRANLDLLQSGQFQSHVPVQAQAVERQAVERQAVGRQASDRQVADNRGDALITLDEFLRESREPVSDNDEVGPAPFGIQRSSSIPPINRLRAGDSSRLNRWVNPVRPEMLGDGRLGMIRPDDAISPAGFTVPQTLSAATWWPLPTPPPGHHIAPNETFDTFIGHIRRIGHLQDAMLATIRSSNSTLALAAGTPGTNPAGAPGDASSTASGPATIGLDVSNSTTQSTATAAARPVPPTTTSDNPVTNSTTPPSLNVAEARLRAMQTRIDILTSEFSLLRSSWALSHVENQGYERSLRRLQEYLPSARRAERARRGNRGGEVSLHYEDLHADAAAREADLIPRNPWGESDAERNRERMRMAAAWALGREGLATNEIMGSTGVVTAEGNREVDTGNAVPMVLGENTAKPFSVEERELQKKLLAAKMEELTLRGMR</sequence>
<feature type="compositionally biased region" description="Polar residues" evidence="1">
    <location>
        <begin position="108"/>
        <end position="125"/>
    </location>
</feature>
<feature type="compositionally biased region" description="Low complexity" evidence="1">
    <location>
        <begin position="435"/>
        <end position="446"/>
    </location>
</feature>
<name>A0A3N4M242_9PEZI</name>
<dbReference type="Proteomes" id="UP000267821">
    <property type="component" value="Unassembled WGS sequence"/>
</dbReference>
<feature type="region of interest" description="Disordered" evidence="1">
    <location>
        <begin position="87"/>
        <end position="204"/>
    </location>
</feature>
<feature type="compositionally biased region" description="Polar residues" evidence="1">
    <location>
        <begin position="20"/>
        <end position="39"/>
    </location>
</feature>
<dbReference type="OrthoDB" id="5382906at2759"/>
<evidence type="ECO:0000256" key="1">
    <source>
        <dbReference type="SAM" id="MobiDB-lite"/>
    </source>
</evidence>
<dbReference type="InParanoid" id="A0A3N4M242"/>
<feature type="compositionally biased region" description="Polar residues" evidence="1">
    <location>
        <begin position="454"/>
        <end position="465"/>
    </location>
</feature>
<feature type="compositionally biased region" description="Polar residues" evidence="1">
    <location>
        <begin position="170"/>
        <end position="179"/>
    </location>
</feature>
<feature type="compositionally biased region" description="Basic and acidic residues" evidence="1">
    <location>
        <begin position="180"/>
        <end position="204"/>
    </location>
</feature>
<proteinExistence type="predicted"/>
<feature type="compositionally biased region" description="Polar residues" evidence="1">
    <location>
        <begin position="1"/>
        <end position="10"/>
    </location>
</feature>
<organism evidence="2 3">
    <name type="scientific">Terfezia boudieri ATCC MYA-4762</name>
    <dbReference type="NCBI Taxonomy" id="1051890"/>
    <lineage>
        <taxon>Eukaryota</taxon>
        <taxon>Fungi</taxon>
        <taxon>Dikarya</taxon>
        <taxon>Ascomycota</taxon>
        <taxon>Pezizomycotina</taxon>
        <taxon>Pezizomycetes</taxon>
        <taxon>Pezizales</taxon>
        <taxon>Pezizaceae</taxon>
        <taxon>Terfezia</taxon>
    </lineage>
</organism>
<feature type="region of interest" description="Disordered" evidence="1">
    <location>
        <begin position="402"/>
        <end position="465"/>
    </location>
</feature>
<reference evidence="2 3" key="1">
    <citation type="journal article" date="2018" name="Nat. Ecol. Evol.">
        <title>Pezizomycetes genomes reveal the molecular basis of ectomycorrhizal truffle lifestyle.</title>
        <authorList>
            <person name="Murat C."/>
            <person name="Payen T."/>
            <person name="Noel B."/>
            <person name="Kuo A."/>
            <person name="Morin E."/>
            <person name="Chen J."/>
            <person name="Kohler A."/>
            <person name="Krizsan K."/>
            <person name="Balestrini R."/>
            <person name="Da Silva C."/>
            <person name="Montanini B."/>
            <person name="Hainaut M."/>
            <person name="Levati E."/>
            <person name="Barry K.W."/>
            <person name="Belfiori B."/>
            <person name="Cichocki N."/>
            <person name="Clum A."/>
            <person name="Dockter R.B."/>
            <person name="Fauchery L."/>
            <person name="Guy J."/>
            <person name="Iotti M."/>
            <person name="Le Tacon F."/>
            <person name="Lindquist E.A."/>
            <person name="Lipzen A."/>
            <person name="Malagnac F."/>
            <person name="Mello A."/>
            <person name="Molinier V."/>
            <person name="Miyauchi S."/>
            <person name="Poulain J."/>
            <person name="Riccioni C."/>
            <person name="Rubini A."/>
            <person name="Sitrit Y."/>
            <person name="Splivallo R."/>
            <person name="Traeger S."/>
            <person name="Wang M."/>
            <person name="Zifcakova L."/>
            <person name="Wipf D."/>
            <person name="Zambonelli A."/>
            <person name="Paolocci F."/>
            <person name="Nowrousian M."/>
            <person name="Ottonello S."/>
            <person name="Baldrian P."/>
            <person name="Spatafora J.W."/>
            <person name="Henrissat B."/>
            <person name="Nagy L.G."/>
            <person name="Aury J.M."/>
            <person name="Wincker P."/>
            <person name="Grigoriev I.V."/>
            <person name="Bonfante P."/>
            <person name="Martin F.M."/>
        </authorList>
    </citation>
    <scope>NUCLEOTIDE SEQUENCE [LARGE SCALE GENOMIC DNA]</scope>
    <source>
        <strain evidence="2 3">ATCC MYA-4762</strain>
    </source>
</reference>
<keyword evidence="3" id="KW-1185">Reference proteome</keyword>
<evidence type="ECO:0000313" key="3">
    <source>
        <dbReference type="Proteomes" id="UP000267821"/>
    </source>
</evidence>
<feature type="region of interest" description="Disordered" evidence="1">
    <location>
        <begin position="275"/>
        <end position="299"/>
    </location>
</feature>
<feature type="compositionally biased region" description="Low complexity" evidence="1">
    <location>
        <begin position="403"/>
        <end position="416"/>
    </location>
</feature>
<accession>A0A3N4M242</accession>